<dbReference type="SUPFAM" id="SSF53850">
    <property type="entry name" value="Periplasmic binding protein-like II"/>
    <property type="match status" value="1"/>
</dbReference>
<dbReference type="InterPro" id="IPR036390">
    <property type="entry name" value="WH_DNA-bd_sf"/>
</dbReference>
<dbReference type="PANTHER" id="PTHR30537">
    <property type="entry name" value="HTH-TYPE TRANSCRIPTIONAL REGULATOR"/>
    <property type="match status" value="1"/>
</dbReference>
<dbReference type="SUPFAM" id="SSF46785">
    <property type="entry name" value="Winged helix' DNA-binding domain"/>
    <property type="match status" value="1"/>
</dbReference>
<dbReference type="PRINTS" id="PR00039">
    <property type="entry name" value="HTHLYSR"/>
</dbReference>
<sequence length="321" mass="35495">MDQVAAMRSFRKVLELGSFSAAARQLGLSKAAVSKQVSELEAYLGATLIHRTTRRLHPTDAGQAYFESAVGLLDELEAADAAVRHLQSEPAGTLRISVPSAFGQVCLSAMLSELGRRHPKLTVAVEATDRLVDLVEEGFDAAIRIRATLPDSTLIAKRIRQIPIHVVAAPSYLKAHGTPQKPEDLSRHNCFIYTLSSRPFEWSFKGARQVKVRGTLHANHGHLLLEPLRDGEGIAMLPEFLLSQDLEKGTIVPILSKFPADPLTLFVVYPPSRHSSPKIRALVDIVGEWFAPDQTWETAMERPARRRRAATREKERNLHGA</sequence>
<evidence type="ECO:0000256" key="4">
    <source>
        <dbReference type="ARBA" id="ARBA00023163"/>
    </source>
</evidence>
<proteinExistence type="inferred from homology"/>
<comment type="caution">
    <text evidence="7">The sequence shown here is derived from an EMBL/GenBank/DDBJ whole genome shotgun (WGS) entry which is preliminary data.</text>
</comment>
<evidence type="ECO:0000313" key="8">
    <source>
        <dbReference type="Proteomes" id="UP001230156"/>
    </source>
</evidence>
<name>A0ABU0YG64_9PROT</name>
<dbReference type="InterPro" id="IPR036388">
    <property type="entry name" value="WH-like_DNA-bd_sf"/>
</dbReference>
<keyword evidence="3" id="KW-0238">DNA-binding</keyword>
<dbReference type="EMBL" id="JAUYVI010000001">
    <property type="protein sequence ID" value="MDQ7246725.1"/>
    <property type="molecule type" value="Genomic_DNA"/>
</dbReference>
<dbReference type="Pfam" id="PF03466">
    <property type="entry name" value="LysR_substrate"/>
    <property type="match status" value="1"/>
</dbReference>
<dbReference type="Proteomes" id="UP001230156">
    <property type="component" value="Unassembled WGS sequence"/>
</dbReference>
<reference evidence="8" key="1">
    <citation type="submission" date="2023-08" db="EMBL/GenBank/DDBJ databases">
        <title>Rhodospirillaceae gen. nov., a novel taxon isolated from the Yangtze River Yuezi River estuary sludge.</title>
        <authorList>
            <person name="Ruan L."/>
        </authorList>
    </citation>
    <scope>NUCLEOTIDE SEQUENCE [LARGE SCALE GENOMIC DNA]</scope>
    <source>
        <strain evidence="8">R-7</strain>
    </source>
</reference>
<dbReference type="CDD" id="cd08422">
    <property type="entry name" value="PBP2_CrgA_like"/>
    <property type="match status" value="1"/>
</dbReference>
<keyword evidence="4" id="KW-0804">Transcription</keyword>
<feature type="compositionally biased region" description="Basic and acidic residues" evidence="5">
    <location>
        <begin position="310"/>
        <end position="321"/>
    </location>
</feature>
<evidence type="ECO:0000256" key="5">
    <source>
        <dbReference type="SAM" id="MobiDB-lite"/>
    </source>
</evidence>
<dbReference type="PROSITE" id="PS50931">
    <property type="entry name" value="HTH_LYSR"/>
    <property type="match status" value="1"/>
</dbReference>
<feature type="region of interest" description="Disordered" evidence="5">
    <location>
        <begin position="301"/>
        <end position="321"/>
    </location>
</feature>
<keyword evidence="8" id="KW-1185">Reference proteome</keyword>
<dbReference type="Pfam" id="PF00126">
    <property type="entry name" value="HTH_1"/>
    <property type="match status" value="1"/>
</dbReference>
<protein>
    <submittedName>
        <fullName evidence="7">LysR family transcriptional regulator</fullName>
    </submittedName>
</protein>
<accession>A0ABU0YG64</accession>
<dbReference type="Gene3D" id="1.10.10.10">
    <property type="entry name" value="Winged helix-like DNA-binding domain superfamily/Winged helix DNA-binding domain"/>
    <property type="match status" value="1"/>
</dbReference>
<dbReference type="PANTHER" id="PTHR30537:SF5">
    <property type="entry name" value="HTH-TYPE TRANSCRIPTIONAL ACTIVATOR TTDR-RELATED"/>
    <property type="match status" value="1"/>
</dbReference>
<dbReference type="InterPro" id="IPR058163">
    <property type="entry name" value="LysR-type_TF_proteobact-type"/>
</dbReference>
<dbReference type="InterPro" id="IPR000847">
    <property type="entry name" value="LysR_HTH_N"/>
</dbReference>
<dbReference type="RefSeq" id="WP_379954121.1">
    <property type="nucleotide sequence ID" value="NZ_JAUYVI010000001.1"/>
</dbReference>
<evidence type="ECO:0000256" key="2">
    <source>
        <dbReference type="ARBA" id="ARBA00023015"/>
    </source>
</evidence>
<evidence type="ECO:0000256" key="1">
    <source>
        <dbReference type="ARBA" id="ARBA00009437"/>
    </source>
</evidence>
<evidence type="ECO:0000313" key="7">
    <source>
        <dbReference type="EMBL" id="MDQ7246725.1"/>
    </source>
</evidence>
<keyword evidence="2" id="KW-0805">Transcription regulation</keyword>
<dbReference type="InterPro" id="IPR005119">
    <property type="entry name" value="LysR_subst-bd"/>
</dbReference>
<feature type="domain" description="HTH lysR-type" evidence="6">
    <location>
        <begin position="1"/>
        <end position="59"/>
    </location>
</feature>
<gene>
    <name evidence="7" type="ORF">Q8A70_03570</name>
</gene>
<comment type="similarity">
    <text evidence="1">Belongs to the LysR transcriptional regulatory family.</text>
</comment>
<evidence type="ECO:0000256" key="3">
    <source>
        <dbReference type="ARBA" id="ARBA00023125"/>
    </source>
</evidence>
<organism evidence="7 8">
    <name type="scientific">Dongia sedimenti</name>
    <dbReference type="NCBI Taxonomy" id="3064282"/>
    <lineage>
        <taxon>Bacteria</taxon>
        <taxon>Pseudomonadati</taxon>
        <taxon>Pseudomonadota</taxon>
        <taxon>Alphaproteobacteria</taxon>
        <taxon>Rhodospirillales</taxon>
        <taxon>Dongiaceae</taxon>
        <taxon>Dongia</taxon>
    </lineage>
</organism>
<dbReference type="Gene3D" id="3.40.190.290">
    <property type="match status" value="1"/>
</dbReference>
<evidence type="ECO:0000259" key="6">
    <source>
        <dbReference type="PROSITE" id="PS50931"/>
    </source>
</evidence>